<name>A0A101T1U1_9ACTN</name>
<evidence type="ECO:0000313" key="2">
    <source>
        <dbReference type="Proteomes" id="UP000052982"/>
    </source>
</evidence>
<dbReference type="RefSeq" id="WP_055635960.1">
    <property type="nucleotide sequence ID" value="NZ_JBIRTR010000021.1"/>
</dbReference>
<sequence length="67" mass="7206">MELAVLAVRAADSLLATALRYARALQIAGTGRFTTRSGHDTCFRAPADIVAVTERHPRIAAITMNQP</sequence>
<gene>
    <name evidence="1" type="ORF">AQJ64_16415</name>
</gene>
<organism evidence="1 2">
    <name type="scientific">Streptomyces griseoruber</name>
    <dbReference type="NCBI Taxonomy" id="1943"/>
    <lineage>
        <taxon>Bacteria</taxon>
        <taxon>Bacillati</taxon>
        <taxon>Actinomycetota</taxon>
        <taxon>Actinomycetes</taxon>
        <taxon>Kitasatosporales</taxon>
        <taxon>Streptomycetaceae</taxon>
        <taxon>Streptomyces</taxon>
    </lineage>
</organism>
<dbReference type="STRING" id="1943.AQJ64_16415"/>
<dbReference type="Gene3D" id="3.40.50.300">
    <property type="entry name" value="P-loop containing nucleotide triphosphate hydrolases"/>
    <property type="match status" value="1"/>
</dbReference>
<dbReference type="Proteomes" id="UP000052982">
    <property type="component" value="Unassembled WGS sequence"/>
</dbReference>
<proteinExistence type="predicted"/>
<reference evidence="1 2" key="1">
    <citation type="submission" date="2015-10" db="EMBL/GenBank/DDBJ databases">
        <title>Draft genome sequence of Streptomyces griseoruber DSM 40281, type strain for the species Streptomyces griseoruber.</title>
        <authorList>
            <person name="Ruckert C."/>
            <person name="Winkler A."/>
            <person name="Kalinowski J."/>
            <person name="Kampfer P."/>
            <person name="Glaeser S."/>
        </authorList>
    </citation>
    <scope>NUCLEOTIDE SEQUENCE [LARGE SCALE GENOMIC DNA]</scope>
    <source>
        <strain evidence="1 2">DSM 40281</strain>
    </source>
</reference>
<accession>A0A101T1U1</accession>
<comment type="caution">
    <text evidence="1">The sequence shown here is derived from an EMBL/GenBank/DDBJ whole genome shotgun (WGS) entry which is preliminary data.</text>
</comment>
<evidence type="ECO:0000313" key="1">
    <source>
        <dbReference type="EMBL" id="KUN84038.1"/>
    </source>
</evidence>
<dbReference type="InterPro" id="IPR027417">
    <property type="entry name" value="P-loop_NTPase"/>
</dbReference>
<dbReference type="AlphaFoldDB" id="A0A101T1U1"/>
<keyword evidence="2" id="KW-1185">Reference proteome</keyword>
<protein>
    <submittedName>
        <fullName evidence="1">Uncharacterized protein</fullName>
    </submittedName>
</protein>
<dbReference type="EMBL" id="LMWW01000019">
    <property type="protein sequence ID" value="KUN84038.1"/>
    <property type="molecule type" value="Genomic_DNA"/>
</dbReference>